<dbReference type="GO" id="GO:0016301">
    <property type="term" value="F:kinase activity"/>
    <property type="evidence" value="ECO:0007669"/>
    <property type="project" value="UniProtKB-KW"/>
</dbReference>
<dbReference type="PROSITE" id="PS50109">
    <property type="entry name" value="HIS_KIN"/>
    <property type="match status" value="1"/>
</dbReference>
<feature type="transmembrane region" description="Helical" evidence="9">
    <location>
        <begin position="161"/>
        <end position="180"/>
    </location>
</feature>
<dbReference type="InterPro" id="IPR047770">
    <property type="entry name" value="RegB"/>
</dbReference>
<dbReference type="Proteomes" id="UP001595528">
    <property type="component" value="Unassembled WGS sequence"/>
</dbReference>
<protein>
    <recommendedName>
        <fullName evidence="3">histidine kinase</fullName>
        <ecNumber evidence="3">2.7.13.3</ecNumber>
    </recommendedName>
</protein>
<keyword evidence="6" id="KW-0547">Nucleotide-binding</keyword>
<comment type="subcellular location">
    <subcellularLocation>
        <location evidence="2">Cell membrane</location>
        <topology evidence="2">Multi-pass membrane protein</topology>
    </subcellularLocation>
</comment>
<proteinExistence type="predicted"/>
<dbReference type="Gene3D" id="3.30.565.10">
    <property type="entry name" value="Histidine kinase-like ATPase, C-terminal domain"/>
    <property type="match status" value="1"/>
</dbReference>
<dbReference type="Pfam" id="PF25323">
    <property type="entry name" value="6TM_PilS"/>
    <property type="match status" value="1"/>
</dbReference>
<reference evidence="12" key="1">
    <citation type="journal article" date="2019" name="Int. J. Syst. Evol. Microbiol.">
        <title>The Global Catalogue of Microorganisms (GCM) 10K type strain sequencing project: providing services to taxonomists for standard genome sequencing and annotation.</title>
        <authorList>
            <consortium name="The Broad Institute Genomics Platform"/>
            <consortium name="The Broad Institute Genome Sequencing Center for Infectious Disease"/>
            <person name="Wu L."/>
            <person name="Ma J."/>
        </authorList>
    </citation>
    <scope>NUCLEOTIDE SEQUENCE [LARGE SCALE GENOMIC DNA]</scope>
    <source>
        <strain evidence="12">KCTC 42964</strain>
    </source>
</reference>
<keyword evidence="9" id="KW-0812">Transmembrane</keyword>
<keyword evidence="8" id="KW-0067">ATP-binding</keyword>
<keyword evidence="4" id="KW-1003">Cell membrane</keyword>
<evidence type="ECO:0000256" key="9">
    <source>
        <dbReference type="SAM" id="Phobius"/>
    </source>
</evidence>
<dbReference type="InterPro" id="IPR050980">
    <property type="entry name" value="2C_sensor_his_kinase"/>
</dbReference>
<dbReference type="NCBIfam" id="NF033792">
    <property type="entry name" value="ActS_PrrB_HisK"/>
    <property type="match status" value="1"/>
</dbReference>
<dbReference type="SUPFAM" id="SSF55874">
    <property type="entry name" value="ATPase domain of HSP90 chaperone/DNA topoisomerase II/histidine kinase"/>
    <property type="match status" value="1"/>
</dbReference>
<dbReference type="EC" id="2.7.13.3" evidence="3"/>
<keyword evidence="9" id="KW-1133">Transmembrane helix</keyword>
<evidence type="ECO:0000256" key="8">
    <source>
        <dbReference type="ARBA" id="ARBA00022840"/>
    </source>
</evidence>
<evidence type="ECO:0000256" key="3">
    <source>
        <dbReference type="ARBA" id="ARBA00012438"/>
    </source>
</evidence>
<dbReference type="RefSeq" id="WP_379906353.1">
    <property type="nucleotide sequence ID" value="NZ_JBHRTR010000050.1"/>
</dbReference>
<dbReference type="PANTHER" id="PTHR44936:SF10">
    <property type="entry name" value="SENSOR PROTEIN RSTB"/>
    <property type="match status" value="1"/>
</dbReference>
<name>A0ABV7L8W6_9PROT</name>
<dbReference type="SUPFAM" id="SSF47384">
    <property type="entry name" value="Homodimeric domain of signal transducing histidine kinase"/>
    <property type="match status" value="1"/>
</dbReference>
<feature type="transmembrane region" description="Helical" evidence="9">
    <location>
        <begin position="192"/>
        <end position="213"/>
    </location>
</feature>
<organism evidence="11 12">
    <name type="scientific">Marinibaculum pumilum</name>
    <dbReference type="NCBI Taxonomy" id="1766165"/>
    <lineage>
        <taxon>Bacteria</taxon>
        <taxon>Pseudomonadati</taxon>
        <taxon>Pseudomonadota</taxon>
        <taxon>Alphaproteobacteria</taxon>
        <taxon>Rhodospirillales</taxon>
        <taxon>Rhodospirillaceae</taxon>
        <taxon>Marinibaculum</taxon>
    </lineage>
</organism>
<gene>
    <name evidence="11" type="ORF">ACFOGJ_26830</name>
</gene>
<dbReference type="InterPro" id="IPR036097">
    <property type="entry name" value="HisK_dim/P_sf"/>
</dbReference>
<dbReference type="InterPro" id="IPR003594">
    <property type="entry name" value="HATPase_dom"/>
</dbReference>
<keyword evidence="12" id="KW-1185">Reference proteome</keyword>
<accession>A0ABV7L8W6</accession>
<evidence type="ECO:0000256" key="5">
    <source>
        <dbReference type="ARBA" id="ARBA00022679"/>
    </source>
</evidence>
<evidence type="ECO:0000256" key="7">
    <source>
        <dbReference type="ARBA" id="ARBA00022777"/>
    </source>
</evidence>
<dbReference type="InterPro" id="IPR003661">
    <property type="entry name" value="HisK_dim/P_dom"/>
</dbReference>
<feature type="transmembrane region" description="Helical" evidence="9">
    <location>
        <begin position="82"/>
        <end position="103"/>
    </location>
</feature>
<evidence type="ECO:0000256" key="2">
    <source>
        <dbReference type="ARBA" id="ARBA00004651"/>
    </source>
</evidence>
<comment type="catalytic activity">
    <reaction evidence="1">
        <text>ATP + protein L-histidine = ADP + protein N-phospho-L-histidine.</text>
        <dbReference type="EC" id="2.7.13.3"/>
    </reaction>
</comment>
<evidence type="ECO:0000256" key="6">
    <source>
        <dbReference type="ARBA" id="ARBA00022741"/>
    </source>
</evidence>
<evidence type="ECO:0000256" key="1">
    <source>
        <dbReference type="ARBA" id="ARBA00000085"/>
    </source>
</evidence>
<dbReference type="SMART" id="SM00387">
    <property type="entry name" value="HATPase_c"/>
    <property type="match status" value="1"/>
</dbReference>
<evidence type="ECO:0000256" key="4">
    <source>
        <dbReference type="ARBA" id="ARBA00022475"/>
    </source>
</evidence>
<keyword evidence="5" id="KW-0808">Transferase</keyword>
<evidence type="ECO:0000313" key="11">
    <source>
        <dbReference type="EMBL" id="MFC3230889.1"/>
    </source>
</evidence>
<evidence type="ECO:0000313" key="12">
    <source>
        <dbReference type="Proteomes" id="UP001595528"/>
    </source>
</evidence>
<keyword evidence="9" id="KW-0472">Membrane</keyword>
<dbReference type="SMART" id="SM00388">
    <property type="entry name" value="HisKA"/>
    <property type="match status" value="1"/>
</dbReference>
<dbReference type="PANTHER" id="PTHR44936">
    <property type="entry name" value="SENSOR PROTEIN CREC"/>
    <property type="match status" value="1"/>
</dbReference>
<comment type="caution">
    <text evidence="11">The sequence shown here is derived from an EMBL/GenBank/DDBJ whole genome shotgun (WGS) entry which is preliminary data.</text>
</comment>
<feature type="transmembrane region" description="Helical" evidence="9">
    <location>
        <begin position="56"/>
        <end position="76"/>
    </location>
</feature>
<feature type="domain" description="Histidine kinase" evidence="10">
    <location>
        <begin position="248"/>
        <end position="459"/>
    </location>
</feature>
<sequence length="473" mass="49665">MQQGPAEMQVAEASEAAASLAGGRNGDERFGPIEDPESVVVTAAGGTSVRLRTLGVIRWVAIVGQALAVLFIHYGLGMRLPIDAALGVVAISVAVNLASFLIYPAATRLNHRQAAAHLAFDLVQLAALLYLTGGLENPFSLLILVPVTISATILPLRATLALGLLAVVLQSFLLFVHLPLPWAAPGFGLPVLYMIGIWVSLVLGLAFLCIYSWRVAEEARRMSAGLAATQLALAREHRLAALGGLAAAAAHELGTPLGTIVVAAAELRREAASAAPDMEAIREDAALLHAQATRCRGILAQFSARPGADHGADHMRSLTVGALVEAAAEPHLGPDKGFELTILNSGPQLVVRRRPEIMHALGNLIENAMDFAAGLVTVTVSWTDSELQITVADDGPGFNIDILSALGEPYTTSRPDEGGMGLGVFIAKTLLERTAARVRFANMSVRGGAMVTIQWPRDAIEDAAGRDGDPARS</sequence>
<dbReference type="Pfam" id="PF02518">
    <property type="entry name" value="HATPase_c"/>
    <property type="match status" value="1"/>
</dbReference>
<dbReference type="EMBL" id="JBHRTR010000050">
    <property type="protein sequence ID" value="MFC3230889.1"/>
    <property type="molecule type" value="Genomic_DNA"/>
</dbReference>
<dbReference type="InterPro" id="IPR005467">
    <property type="entry name" value="His_kinase_dom"/>
</dbReference>
<keyword evidence="7 11" id="KW-0418">Kinase</keyword>
<dbReference type="Gene3D" id="1.10.287.130">
    <property type="match status" value="1"/>
</dbReference>
<dbReference type="InterPro" id="IPR036890">
    <property type="entry name" value="HATPase_C_sf"/>
</dbReference>
<evidence type="ECO:0000259" key="10">
    <source>
        <dbReference type="PROSITE" id="PS50109"/>
    </source>
</evidence>